<evidence type="ECO:0000256" key="5">
    <source>
        <dbReference type="SAM" id="MobiDB-lite"/>
    </source>
</evidence>
<dbReference type="EMBL" id="MFTP01000014">
    <property type="protein sequence ID" value="OGI65684.1"/>
    <property type="molecule type" value="Genomic_DNA"/>
</dbReference>
<evidence type="ECO:0000259" key="6">
    <source>
        <dbReference type="Pfam" id="PF01555"/>
    </source>
</evidence>
<dbReference type="InterPro" id="IPR002052">
    <property type="entry name" value="DNA_methylase_N6_adenine_CS"/>
</dbReference>
<evidence type="ECO:0000256" key="4">
    <source>
        <dbReference type="ARBA" id="ARBA00022691"/>
    </source>
</evidence>
<evidence type="ECO:0000313" key="7">
    <source>
        <dbReference type="EMBL" id="OGI65684.1"/>
    </source>
</evidence>
<feature type="compositionally biased region" description="Basic residues" evidence="5">
    <location>
        <begin position="1"/>
        <end position="18"/>
    </location>
</feature>
<dbReference type="AlphaFoldDB" id="A0A1F6V861"/>
<sequence length="632" mass="72304">MAKKRTTKNKAVKQKHNGAKITEWQRESQKIVEQKEEEVNIEIPQQAEFFKTPIRFGNIPVDKLPLGCDEKEQYRKIYPKISLPFQVVEKVSFGHKDLEPNQLIFGDNLHVMRSLPSNSIDLVYIDPPFFSGRNYNVVFGDQNEVRSFTDIWEGGMPGYLTWLNARLLEMKRLLKPTGSIFVHCDWHASHYIKCELDKIFGYEKFLNEIIWGYSIGGKSKDKFGRKHDIILWYRKGTGHIFNPEGAKVPRKPNSHMKLLLDSEGRQYQQKTDAKTGKIYKYYIDAGKVAEDYWTDIETLNYEDVERIGYPTQKPEKLLKRIITTASNPGDSVADFFCGGGTTPSVAQKLGRKWIVSDISKIAVSVTRDRLLRAVLGENKKEVQQSLGKVPDIMIANWGVYEVLEIVKMNEETFRNFVISAYNGRLTSSEGKIHGYKQSVPIFVGSPSQEEPVTEKEVIDFAKHIVKSKGHHQGTMIAWGFTPGARNAAQQLEVQKAIAIDFVKIQLIPIESNEFKEHITSKHPEYKNLLKFILPPEVRISTKRTANLEYEFDVSESVSLNPRGRIINVQWDFSFNGERFISTPGYSFLGMKNNKPVLKINYKFASAGKKKIACKVQDDEGGEKVEIFEMNAK</sequence>
<dbReference type="Gene3D" id="3.40.50.150">
    <property type="entry name" value="Vaccinia Virus protein VP39"/>
    <property type="match status" value="1"/>
</dbReference>
<keyword evidence="3" id="KW-0808">Transferase</keyword>
<accession>A0A1F6V861</accession>
<dbReference type="GO" id="GO:0032259">
    <property type="term" value="P:methylation"/>
    <property type="evidence" value="ECO:0007669"/>
    <property type="project" value="UniProtKB-KW"/>
</dbReference>
<protein>
    <recommendedName>
        <fullName evidence="6">DNA methylase N-4/N-6 domain-containing protein</fullName>
    </recommendedName>
</protein>
<dbReference type="InterPro" id="IPR029063">
    <property type="entry name" value="SAM-dependent_MTases_sf"/>
</dbReference>
<comment type="caution">
    <text evidence="7">The sequence shown here is derived from an EMBL/GenBank/DDBJ whole genome shotgun (WGS) entry which is preliminary data.</text>
</comment>
<dbReference type="SUPFAM" id="SSF53335">
    <property type="entry name" value="S-adenosyl-L-methionine-dependent methyltransferases"/>
    <property type="match status" value="1"/>
</dbReference>
<evidence type="ECO:0000256" key="1">
    <source>
        <dbReference type="ARBA" id="ARBA00006594"/>
    </source>
</evidence>
<dbReference type="Pfam" id="PF01555">
    <property type="entry name" value="N6_N4_Mtase"/>
    <property type="match status" value="1"/>
</dbReference>
<comment type="similarity">
    <text evidence="1">Belongs to the N(4)/N(6)-methyltransferase family.</text>
</comment>
<feature type="region of interest" description="Disordered" evidence="5">
    <location>
        <begin position="1"/>
        <end position="20"/>
    </location>
</feature>
<keyword evidence="4" id="KW-0949">S-adenosyl-L-methionine</keyword>
<dbReference type="PROSITE" id="PS00092">
    <property type="entry name" value="N6_MTASE"/>
    <property type="match status" value="1"/>
</dbReference>
<dbReference type="InterPro" id="IPR002941">
    <property type="entry name" value="DNA_methylase_N4/N6"/>
</dbReference>
<dbReference type="PRINTS" id="PR00506">
    <property type="entry name" value="D21N6MTFRASE"/>
</dbReference>
<gene>
    <name evidence="7" type="ORF">A2647_05075</name>
</gene>
<dbReference type="GO" id="GO:0008170">
    <property type="term" value="F:N-methyltransferase activity"/>
    <property type="evidence" value="ECO:0007669"/>
    <property type="project" value="InterPro"/>
</dbReference>
<evidence type="ECO:0000256" key="3">
    <source>
        <dbReference type="ARBA" id="ARBA00022679"/>
    </source>
</evidence>
<keyword evidence="2" id="KW-0489">Methyltransferase</keyword>
<dbReference type="Proteomes" id="UP000177370">
    <property type="component" value="Unassembled WGS sequence"/>
</dbReference>
<name>A0A1F6V861_9BACT</name>
<evidence type="ECO:0000313" key="8">
    <source>
        <dbReference type="Proteomes" id="UP000177370"/>
    </source>
</evidence>
<dbReference type="InterPro" id="IPR002295">
    <property type="entry name" value="N4/N6-MTase_EcoPI_Mod-like"/>
</dbReference>
<dbReference type="GO" id="GO:0003677">
    <property type="term" value="F:DNA binding"/>
    <property type="evidence" value="ECO:0007669"/>
    <property type="project" value="InterPro"/>
</dbReference>
<reference evidence="7 8" key="1">
    <citation type="journal article" date="2016" name="Nat. Commun.">
        <title>Thousands of microbial genomes shed light on interconnected biogeochemical processes in an aquifer system.</title>
        <authorList>
            <person name="Anantharaman K."/>
            <person name="Brown C.T."/>
            <person name="Hug L.A."/>
            <person name="Sharon I."/>
            <person name="Castelle C.J."/>
            <person name="Probst A.J."/>
            <person name="Thomas B.C."/>
            <person name="Singh A."/>
            <person name="Wilkins M.J."/>
            <person name="Karaoz U."/>
            <person name="Brodie E.L."/>
            <person name="Williams K.H."/>
            <person name="Hubbard S.S."/>
            <person name="Banfield J.F."/>
        </authorList>
    </citation>
    <scope>NUCLEOTIDE SEQUENCE [LARGE SCALE GENOMIC DNA]</scope>
</reference>
<organism evidence="7 8">
    <name type="scientific">Candidatus Nomurabacteria bacterium RIFCSPHIGHO2_01_FULL_40_24b</name>
    <dbReference type="NCBI Taxonomy" id="1801739"/>
    <lineage>
        <taxon>Bacteria</taxon>
        <taxon>Candidatus Nomuraibacteriota</taxon>
    </lineage>
</organism>
<feature type="domain" description="DNA methylase N-4/N-6" evidence="6">
    <location>
        <begin position="120"/>
        <end position="363"/>
    </location>
</feature>
<evidence type="ECO:0000256" key="2">
    <source>
        <dbReference type="ARBA" id="ARBA00022603"/>
    </source>
</evidence>
<proteinExistence type="inferred from homology"/>